<comment type="caution">
    <text evidence="8">The sequence shown here is derived from an EMBL/GenBank/DDBJ whole genome shotgun (WGS) entry which is preliminary data.</text>
</comment>
<name>A0AAD6C6W4_9EURO</name>
<dbReference type="Pfam" id="PF07690">
    <property type="entry name" value="MFS_1"/>
    <property type="match status" value="1"/>
</dbReference>
<feature type="transmembrane region" description="Helical" evidence="6">
    <location>
        <begin position="77"/>
        <end position="95"/>
    </location>
</feature>
<evidence type="ECO:0000256" key="5">
    <source>
        <dbReference type="ARBA" id="ARBA00023136"/>
    </source>
</evidence>
<dbReference type="EMBL" id="JAPVEA010000005">
    <property type="protein sequence ID" value="KAJ5453418.1"/>
    <property type="molecule type" value="Genomic_DNA"/>
</dbReference>
<gene>
    <name evidence="8" type="ORF">N7458_004374</name>
</gene>
<reference evidence="8" key="1">
    <citation type="submission" date="2022-12" db="EMBL/GenBank/DDBJ databases">
        <authorList>
            <person name="Petersen C."/>
        </authorList>
    </citation>
    <scope>NUCLEOTIDE SEQUENCE</scope>
    <source>
        <strain evidence="8">IBT 16125</strain>
    </source>
</reference>
<protein>
    <recommendedName>
        <fullName evidence="7">Major facilitator superfamily (MFS) profile domain-containing protein</fullName>
    </recommendedName>
</protein>
<evidence type="ECO:0000313" key="8">
    <source>
        <dbReference type="EMBL" id="KAJ5453418.1"/>
    </source>
</evidence>
<feature type="transmembrane region" description="Helical" evidence="6">
    <location>
        <begin position="128"/>
        <end position="148"/>
    </location>
</feature>
<evidence type="ECO:0000256" key="3">
    <source>
        <dbReference type="ARBA" id="ARBA00022692"/>
    </source>
</evidence>
<evidence type="ECO:0000259" key="7">
    <source>
        <dbReference type="PROSITE" id="PS50850"/>
    </source>
</evidence>
<dbReference type="Gene3D" id="1.20.1250.20">
    <property type="entry name" value="MFS general substrate transporter like domains"/>
    <property type="match status" value="2"/>
</dbReference>
<feature type="transmembrane region" description="Helical" evidence="6">
    <location>
        <begin position="337"/>
        <end position="356"/>
    </location>
</feature>
<evidence type="ECO:0000256" key="6">
    <source>
        <dbReference type="SAM" id="Phobius"/>
    </source>
</evidence>
<feature type="transmembrane region" description="Helical" evidence="6">
    <location>
        <begin position="102"/>
        <end position="122"/>
    </location>
</feature>
<dbReference type="PROSITE" id="PS50850">
    <property type="entry name" value="MFS"/>
    <property type="match status" value="1"/>
</dbReference>
<feature type="transmembrane region" description="Helical" evidence="6">
    <location>
        <begin position="192"/>
        <end position="215"/>
    </location>
</feature>
<evidence type="ECO:0000256" key="2">
    <source>
        <dbReference type="ARBA" id="ARBA00022448"/>
    </source>
</evidence>
<feature type="transmembrane region" description="Helical" evidence="6">
    <location>
        <begin position="306"/>
        <end position="325"/>
    </location>
</feature>
<dbReference type="GeneID" id="81597999"/>
<dbReference type="InterPro" id="IPR011701">
    <property type="entry name" value="MFS"/>
</dbReference>
<feature type="transmembrane region" description="Helical" evidence="6">
    <location>
        <begin position="32"/>
        <end position="57"/>
    </location>
</feature>
<dbReference type="PANTHER" id="PTHR43791">
    <property type="entry name" value="PERMEASE-RELATED"/>
    <property type="match status" value="1"/>
</dbReference>
<keyword evidence="2" id="KW-0813">Transport</keyword>
<dbReference type="RefSeq" id="XP_056766374.1">
    <property type="nucleotide sequence ID" value="XM_056907756.1"/>
</dbReference>
<feature type="transmembrane region" description="Helical" evidence="6">
    <location>
        <begin position="258"/>
        <end position="275"/>
    </location>
</feature>
<feature type="non-terminal residue" evidence="8">
    <location>
        <position position="392"/>
    </location>
</feature>
<dbReference type="PANTHER" id="PTHR43791:SF36">
    <property type="entry name" value="TRANSPORTER, PUTATIVE (AFU_ORTHOLOGUE AFUA_6G08340)-RELATED"/>
    <property type="match status" value="1"/>
</dbReference>
<keyword evidence="3 6" id="KW-0812">Transmembrane</keyword>
<evidence type="ECO:0000256" key="4">
    <source>
        <dbReference type="ARBA" id="ARBA00022989"/>
    </source>
</evidence>
<sequence>MEQGSDKAGNTILQQDDIDVEAERKLKWKIDLLILPLLTGFYFFQSMGGADVGFASIAGLNKELQLSPRQFSNIINLFYVGYIVAQLPGTLFLRFIGPSGQLGTACVLWGVFTIVQVVVHSYSTLAGLRFVIGVCEGFGQGAVFYLSFWYTYPELATRGGIFWGSTSLASAFNGLISYAIQTGLNGKNGWLSWRWIFCIEGIMPIGFGFLLFILLPSTPEKARFGFTQADKDLAVKRSCRAHNPEDAEIRPQKIVTTLLNPVFWLFGVIFSAYHYCNAPITKFYSKHCSGLTLYVQDMGFVSNVNAQLMSAVVFVSAFVGVLLFARIADKTDQRAKTLLASLVCQLVGYIMLVSSSNSNVRFTGACILAFGNYPGAVLIVTWMAMNVVGYTK</sequence>
<dbReference type="InterPro" id="IPR036259">
    <property type="entry name" value="MFS_trans_sf"/>
</dbReference>
<evidence type="ECO:0000313" key="9">
    <source>
        <dbReference type="Proteomes" id="UP001213681"/>
    </source>
</evidence>
<dbReference type="GO" id="GO:0022857">
    <property type="term" value="F:transmembrane transporter activity"/>
    <property type="evidence" value="ECO:0007669"/>
    <property type="project" value="InterPro"/>
</dbReference>
<dbReference type="Proteomes" id="UP001213681">
    <property type="component" value="Unassembled WGS sequence"/>
</dbReference>
<proteinExistence type="predicted"/>
<dbReference type="GO" id="GO:0016020">
    <property type="term" value="C:membrane"/>
    <property type="evidence" value="ECO:0007669"/>
    <property type="project" value="UniProtKB-SubCell"/>
</dbReference>
<accession>A0AAD6C6W4</accession>
<feature type="transmembrane region" description="Helical" evidence="6">
    <location>
        <begin position="362"/>
        <end position="385"/>
    </location>
</feature>
<dbReference type="InterPro" id="IPR020846">
    <property type="entry name" value="MFS_dom"/>
</dbReference>
<feature type="domain" description="Major facilitator superfamily (MFS) profile" evidence="7">
    <location>
        <begin position="32"/>
        <end position="392"/>
    </location>
</feature>
<evidence type="ECO:0000256" key="1">
    <source>
        <dbReference type="ARBA" id="ARBA00004141"/>
    </source>
</evidence>
<keyword evidence="9" id="KW-1185">Reference proteome</keyword>
<keyword evidence="5 6" id="KW-0472">Membrane</keyword>
<dbReference type="AlphaFoldDB" id="A0AAD6C6W4"/>
<keyword evidence="4 6" id="KW-1133">Transmembrane helix</keyword>
<reference evidence="8" key="2">
    <citation type="journal article" date="2023" name="IMA Fungus">
        <title>Comparative genomic study of the Penicillium genus elucidates a diverse pangenome and 15 lateral gene transfer events.</title>
        <authorList>
            <person name="Petersen C."/>
            <person name="Sorensen T."/>
            <person name="Nielsen M.R."/>
            <person name="Sondergaard T.E."/>
            <person name="Sorensen J.L."/>
            <person name="Fitzpatrick D.A."/>
            <person name="Frisvad J.C."/>
            <person name="Nielsen K.L."/>
        </authorList>
    </citation>
    <scope>NUCLEOTIDE SEQUENCE</scope>
    <source>
        <strain evidence="8">IBT 16125</strain>
    </source>
</reference>
<comment type="subcellular location">
    <subcellularLocation>
        <location evidence="1">Membrane</location>
        <topology evidence="1">Multi-pass membrane protein</topology>
    </subcellularLocation>
</comment>
<organism evidence="8 9">
    <name type="scientific">Penicillium daleae</name>
    <dbReference type="NCBI Taxonomy" id="63821"/>
    <lineage>
        <taxon>Eukaryota</taxon>
        <taxon>Fungi</taxon>
        <taxon>Dikarya</taxon>
        <taxon>Ascomycota</taxon>
        <taxon>Pezizomycotina</taxon>
        <taxon>Eurotiomycetes</taxon>
        <taxon>Eurotiomycetidae</taxon>
        <taxon>Eurotiales</taxon>
        <taxon>Aspergillaceae</taxon>
        <taxon>Penicillium</taxon>
    </lineage>
</organism>
<feature type="transmembrane region" description="Helical" evidence="6">
    <location>
        <begin position="160"/>
        <end position="180"/>
    </location>
</feature>
<dbReference type="SUPFAM" id="SSF103473">
    <property type="entry name" value="MFS general substrate transporter"/>
    <property type="match status" value="1"/>
</dbReference>